<organism evidence="1 2">
    <name type="scientific">Paracandidimonas soli</name>
    <dbReference type="NCBI Taxonomy" id="1917182"/>
    <lineage>
        <taxon>Bacteria</taxon>
        <taxon>Pseudomonadati</taxon>
        <taxon>Pseudomonadota</taxon>
        <taxon>Betaproteobacteria</taxon>
        <taxon>Burkholderiales</taxon>
        <taxon>Alcaligenaceae</taxon>
        <taxon>Paracandidimonas</taxon>
    </lineage>
</organism>
<dbReference type="OrthoDB" id="8637277at2"/>
<keyword evidence="2" id="KW-1185">Reference proteome</keyword>
<gene>
    <name evidence="1" type="ORF">EV686_103117</name>
</gene>
<dbReference type="RefSeq" id="WP_132475125.1">
    <property type="nucleotide sequence ID" value="NZ_JBHRVM010000001.1"/>
</dbReference>
<dbReference type="EMBL" id="SMBX01000003">
    <property type="protein sequence ID" value="TCV00537.1"/>
    <property type="molecule type" value="Genomic_DNA"/>
</dbReference>
<sequence length="130" mass="14648">MIVKSQLTLGPLEEILTQVEETGTLPVDERGEPIYIDGNGHPYPLWEAIDGLIDMFDMWSTRHNKPLPLAPLRMLVGALHYSMPITAFNLEEVKKALPRLREAAMSMEHDDARDLVVQTQIKAELEEGKA</sequence>
<dbReference type="AlphaFoldDB" id="A0A4R3V682"/>
<dbReference type="Proteomes" id="UP000294692">
    <property type="component" value="Unassembled WGS sequence"/>
</dbReference>
<proteinExistence type="predicted"/>
<name>A0A4R3V682_9BURK</name>
<evidence type="ECO:0000313" key="2">
    <source>
        <dbReference type="Proteomes" id="UP000294692"/>
    </source>
</evidence>
<reference evidence="1 2" key="1">
    <citation type="submission" date="2019-03" db="EMBL/GenBank/DDBJ databases">
        <title>Genomic Encyclopedia of Type Strains, Phase IV (KMG-IV): sequencing the most valuable type-strain genomes for metagenomic binning, comparative biology and taxonomic classification.</title>
        <authorList>
            <person name="Goeker M."/>
        </authorList>
    </citation>
    <scope>NUCLEOTIDE SEQUENCE [LARGE SCALE GENOMIC DNA]</scope>
    <source>
        <strain evidence="1 2">DSM 100048</strain>
    </source>
</reference>
<protein>
    <submittedName>
        <fullName evidence="1">Uncharacterized protein</fullName>
    </submittedName>
</protein>
<comment type="caution">
    <text evidence="1">The sequence shown here is derived from an EMBL/GenBank/DDBJ whole genome shotgun (WGS) entry which is preliminary data.</text>
</comment>
<accession>A0A4R3V682</accession>
<evidence type="ECO:0000313" key="1">
    <source>
        <dbReference type="EMBL" id="TCV00537.1"/>
    </source>
</evidence>